<keyword evidence="6" id="KW-1185">Reference proteome</keyword>
<feature type="domain" description="HMG box" evidence="4">
    <location>
        <begin position="27"/>
        <end position="92"/>
    </location>
</feature>
<feature type="compositionally biased region" description="Polar residues" evidence="3">
    <location>
        <begin position="240"/>
        <end position="250"/>
    </location>
</feature>
<gene>
    <name evidence="5" type="ORF">OXYTRIMIC_576</name>
</gene>
<feature type="region of interest" description="Disordered" evidence="3">
    <location>
        <begin position="1"/>
        <end position="28"/>
    </location>
</feature>
<dbReference type="Gene3D" id="1.10.30.10">
    <property type="entry name" value="High mobility group box domain"/>
    <property type="match status" value="2"/>
</dbReference>
<reference evidence="6" key="1">
    <citation type="journal article" date="2014" name="Cell">
        <title>The Architecture of a Scrambled Genome Reveals Massive Levels of Genomic Rearrangement during Development.</title>
        <authorList>
            <person name="Chen X."/>
            <person name="Bracht J.R."/>
            <person name="Goldman A.D."/>
            <person name="Dolzhenko E."/>
            <person name="Clay D.M."/>
            <person name="Swart E.C."/>
            <person name="Perlman D.H."/>
            <person name="Doak T.G."/>
            <person name="Stuart A."/>
            <person name="Amemiya C.T."/>
            <person name="Sebra R.P."/>
            <person name="Landweber L.F."/>
        </authorList>
    </citation>
    <scope>NUCLEOTIDE SEQUENCE [LARGE SCALE GENOMIC DNA]</scope>
    <source>
        <strain evidence="6">JRB310</strain>
    </source>
</reference>
<feature type="DNA-binding region" description="HMG box" evidence="2">
    <location>
        <begin position="27"/>
        <end position="92"/>
    </location>
</feature>
<dbReference type="CDD" id="cd00084">
    <property type="entry name" value="HMG-box_SF"/>
    <property type="match status" value="2"/>
</dbReference>
<organism evidence="5 6">
    <name type="scientific">Oxytricha trifallax</name>
    <dbReference type="NCBI Taxonomy" id="1172189"/>
    <lineage>
        <taxon>Eukaryota</taxon>
        <taxon>Sar</taxon>
        <taxon>Alveolata</taxon>
        <taxon>Ciliophora</taxon>
        <taxon>Intramacronucleata</taxon>
        <taxon>Spirotrichea</taxon>
        <taxon>Stichotrichia</taxon>
        <taxon>Sporadotrichida</taxon>
        <taxon>Oxytrichidae</taxon>
        <taxon>Oxytrichinae</taxon>
        <taxon>Oxytricha</taxon>
    </lineage>
</organism>
<dbReference type="EMBL" id="ARYC01017733">
    <property type="protein sequence ID" value="KEJ82530.1"/>
    <property type="molecule type" value="Genomic_DNA"/>
</dbReference>
<name>A0A073HZ91_9SPIT</name>
<dbReference type="PANTHER" id="PTHR48112">
    <property type="entry name" value="HIGH MOBILITY GROUP PROTEIN DSP1"/>
    <property type="match status" value="1"/>
</dbReference>
<keyword evidence="2" id="KW-0539">Nucleus</keyword>
<feature type="compositionally biased region" description="Polar residues" evidence="3">
    <location>
        <begin position="385"/>
        <end position="400"/>
    </location>
</feature>
<dbReference type="Pfam" id="PF00505">
    <property type="entry name" value="HMG_box"/>
    <property type="match status" value="1"/>
</dbReference>
<dbReference type="AlphaFoldDB" id="A0A073HZ91"/>
<keyword evidence="1 2" id="KW-0238">DNA-binding</keyword>
<dbReference type="PROSITE" id="PS50118">
    <property type="entry name" value="HMG_BOX_2"/>
    <property type="match status" value="1"/>
</dbReference>
<evidence type="ECO:0000259" key="4">
    <source>
        <dbReference type="PROSITE" id="PS50118"/>
    </source>
</evidence>
<dbReference type="GO" id="GO:0003677">
    <property type="term" value="F:DNA binding"/>
    <property type="evidence" value="ECO:0007669"/>
    <property type="project" value="UniProtKB-UniRule"/>
</dbReference>
<evidence type="ECO:0000256" key="3">
    <source>
        <dbReference type="SAM" id="MobiDB-lite"/>
    </source>
</evidence>
<dbReference type="SMART" id="SM00398">
    <property type="entry name" value="HMG"/>
    <property type="match status" value="2"/>
</dbReference>
<comment type="caution">
    <text evidence="5">The sequence shown here is derived from an EMBL/GenBank/DDBJ whole genome shotgun (WGS) entry which is preliminary data.</text>
</comment>
<evidence type="ECO:0000256" key="1">
    <source>
        <dbReference type="ARBA" id="ARBA00023125"/>
    </source>
</evidence>
<feature type="region of interest" description="Disordered" evidence="3">
    <location>
        <begin position="240"/>
        <end position="262"/>
    </location>
</feature>
<evidence type="ECO:0000313" key="6">
    <source>
        <dbReference type="Proteomes" id="UP000053232"/>
    </source>
</evidence>
<evidence type="ECO:0000256" key="2">
    <source>
        <dbReference type="PROSITE-ProRule" id="PRU00267"/>
    </source>
</evidence>
<evidence type="ECO:0000313" key="5">
    <source>
        <dbReference type="EMBL" id="KEJ82530.1"/>
    </source>
</evidence>
<dbReference type="Proteomes" id="UP000053232">
    <property type="component" value="Unassembled WGS sequence"/>
</dbReference>
<dbReference type="InterPro" id="IPR036910">
    <property type="entry name" value="HMG_box_dom_sf"/>
</dbReference>
<proteinExistence type="predicted"/>
<feature type="region of interest" description="Disordered" evidence="3">
    <location>
        <begin position="381"/>
        <end position="400"/>
    </location>
</feature>
<dbReference type="InterPro" id="IPR009071">
    <property type="entry name" value="HMG_box_dom"/>
</dbReference>
<dbReference type="InterPro" id="IPR050342">
    <property type="entry name" value="HMGB"/>
</dbReference>
<protein>
    <recommendedName>
        <fullName evidence="4">HMG box domain-containing protein</fullName>
    </recommendedName>
</protein>
<feature type="compositionally biased region" description="Basic and acidic residues" evidence="3">
    <location>
        <begin position="252"/>
        <end position="262"/>
    </location>
</feature>
<sequence length="440" mass="52418">MKNNYCEDLNEDSGSGFHQEQKKSQKLKKPMNSYMVYLNEKRIERGGGFLSPDMMREIGQQWRDMSSDQKEKYEKTSQQIRQIYSETMSQQTDKTHKFIQYEEEESQLIKNNSIFFIIIHQLTIHNLTSQLYQQTIGINYDIILVSINFNYIYLIIYNYYIIQTYFICIYKLGFTSRGSQQISGFGKKRKSKCSRQPRGKKVLSAYNIFIQEVSINLTHVFNLKIQELLKLSGKQVQYSQNGSSSQTQEDCSPEKPKQSRATHLEKMKDLGLKWSNMSDKEKEPYALRSKEMKEQSQINVVKEEKVQKTNLNYYQIQEYCQNTNVYKAIYCIYQQFLYLKLKRILIMQQKKSDYEKLQEIKNINYFKQDKQQCYQKKFQQKPFQTSNHKNQNEQSISQTSHPEIQLPIIEKVFPKKMNLFEFLTKSTPKQQANDEQQNTE</sequence>
<accession>A0A073HZ91</accession>
<dbReference type="SUPFAM" id="SSF47095">
    <property type="entry name" value="HMG-box"/>
    <property type="match status" value="2"/>
</dbReference>
<dbReference type="GO" id="GO:0005634">
    <property type="term" value="C:nucleus"/>
    <property type="evidence" value="ECO:0007669"/>
    <property type="project" value="UniProtKB-UniRule"/>
</dbReference>